<sequence>MLSAFFRFNYAVLGLFILLSTSTACAITASAAPSGKYSSLLSLVQKHKFAELDKQLNQLQTAYEAGKIGDVDLAEAFYTVSGTQSIPDAFYDEWVIRYPGSYAARVVRGEHFKRQGLLARGAKSARATPKESMDKMQAYFDQAVPDFQASLQMAHKPVISYLDLLDLSSRVATSEENRALFDEGLKAAPDSFVLRRKYMRVLETRWGGSLDDMTRFLGECKGTGLTPSQMNILQAMVYQESGWLAVQGKQPQAALPLLSKAADLFAGQERLLEPGAAAEVLGQIAYINLQDKRNEEALLWFNRAIGQIGDCFYCSYLYANRGLIHERLQQFDEALLDYMTAADLGNTYALNRLGHIYTYGEHVPQDKAKGTDYYSRAVAIEMASAPAKAQPPGKQ</sequence>
<protein>
    <recommendedName>
        <fullName evidence="4">DUF4034 domain-containing protein</fullName>
    </recommendedName>
</protein>
<feature type="chain" id="PRO_5047442800" description="DUF4034 domain-containing protein" evidence="1">
    <location>
        <begin position="27"/>
        <end position="395"/>
    </location>
</feature>
<dbReference type="Proteomes" id="UP000637267">
    <property type="component" value="Unassembled WGS sequence"/>
</dbReference>
<dbReference type="PROSITE" id="PS51257">
    <property type="entry name" value="PROKAR_LIPOPROTEIN"/>
    <property type="match status" value="1"/>
</dbReference>
<name>A0ABQ2PBE4_9NEIS</name>
<dbReference type="InterPro" id="IPR019734">
    <property type="entry name" value="TPR_rpt"/>
</dbReference>
<evidence type="ECO:0008006" key="4">
    <source>
        <dbReference type="Google" id="ProtNLM"/>
    </source>
</evidence>
<evidence type="ECO:0000313" key="2">
    <source>
        <dbReference type="EMBL" id="GGP22698.1"/>
    </source>
</evidence>
<dbReference type="SMART" id="SM00028">
    <property type="entry name" value="TPR"/>
    <property type="match status" value="2"/>
</dbReference>
<dbReference type="SMART" id="SM00671">
    <property type="entry name" value="SEL1"/>
    <property type="match status" value="1"/>
</dbReference>
<comment type="caution">
    <text evidence="2">The sequence shown here is derived from an EMBL/GenBank/DDBJ whole genome shotgun (WGS) entry which is preliminary data.</text>
</comment>
<dbReference type="InterPro" id="IPR006597">
    <property type="entry name" value="Sel1-like"/>
</dbReference>
<dbReference type="Gene3D" id="1.25.40.10">
    <property type="entry name" value="Tetratricopeptide repeat domain"/>
    <property type="match status" value="1"/>
</dbReference>
<feature type="signal peptide" evidence="1">
    <location>
        <begin position="1"/>
        <end position="26"/>
    </location>
</feature>
<gene>
    <name evidence="2" type="ORF">GCM10010970_26980</name>
</gene>
<keyword evidence="3" id="KW-1185">Reference proteome</keyword>
<accession>A0ABQ2PBE4</accession>
<evidence type="ECO:0000313" key="3">
    <source>
        <dbReference type="Proteomes" id="UP000637267"/>
    </source>
</evidence>
<proteinExistence type="predicted"/>
<keyword evidence="1" id="KW-0732">Signal</keyword>
<dbReference type="RefSeq" id="WP_188704877.1">
    <property type="nucleotide sequence ID" value="NZ_BMLX01000003.1"/>
</dbReference>
<dbReference type="EMBL" id="BMLX01000003">
    <property type="protein sequence ID" value="GGP22698.1"/>
    <property type="molecule type" value="Genomic_DNA"/>
</dbReference>
<dbReference type="SUPFAM" id="SSF81901">
    <property type="entry name" value="HCP-like"/>
    <property type="match status" value="1"/>
</dbReference>
<dbReference type="InterPro" id="IPR011990">
    <property type="entry name" value="TPR-like_helical_dom_sf"/>
</dbReference>
<evidence type="ECO:0000256" key="1">
    <source>
        <dbReference type="SAM" id="SignalP"/>
    </source>
</evidence>
<organism evidence="2 3">
    <name type="scientific">Silvimonas iriomotensis</name>
    <dbReference type="NCBI Taxonomy" id="449662"/>
    <lineage>
        <taxon>Bacteria</taxon>
        <taxon>Pseudomonadati</taxon>
        <taxon>Pseudomonadota</taxon>
        <taxon>Betaproteobacteria</taxon>
        <taxon>Neisseriales</taxon>
        <taxon>Chitinibacteraceae</taxon>
        <taxon>Silvimonas</taxon>
    </lineage>
</organism>
<reference evidence="3" key="1">
    <citation type="journal article" date="2019" name="Int. J. Syst. Evol. Microbiol.">
        <title>The Global Catalogue of Microorganisms (GCM) 10K type strain sequencing project: providing services to taxonomists for standard genome sequencing and annotation.</title>
        <authorList>
            <consortium name="The Broad Institute Genomics Platform"/>
            <consortium name="The Broad Institute Genome Sequencing Center for Infectious Disease"/>
            <person name="Wu L."/>
            <person name="Ma J."/>
        </authorList>
    </citation>
    <scope>NUCLEOTIDE SEQUENCE [LARGE SCALE GENOMIC DNA]</scope>
    <source>
        <strain evidence="3">CGMCC 1.8859</strain>
    </source>
</reference>